<organism evidence="1 2">
    <name type="scientific">Eretmocerus hayati</name>
    <dbReference type="NCBI Taxonomy" id="131215"/>
    <lineage>
        <taxon>Eukaryota</taxon>
        <taxon>Metazoa</taxon>
        <taxon>Ecdysozoa</taxon>
        <taxon>Arthropoda</taxon>
        <taxon>Hexapoda</taxon>
        <taxon>Insecta</taxon>
        <taxon>Pterygota</taxon>
        <taxon>Neoptera</taxon>
        <taxon>Endopterygota</taxon>
        <taxon>Hymenoptera</taxon>
        <taxon>Apocrita</taxon>
        <taxon>Proctotrupomorpha</taxon>
        <taxon>Chalcidoidea</taxon>
        <taxon>Aphelinidae</taxon>
        <taxon>Aphelininae</taxon>
        <taxon>Eretmocerus</taxon>
    </lineage>
</organism>
<accession>A0ACC2PDP9</accession>
<evidence type="ECO:0000313" key="2">
    <source>
        <dbReference type="Proteomes" id="UP001239111"/>
    </source>
</evidence>
<dbReference type="Proteomes" id="UP001239111">
    <property type="component" value="Chromosome 2"/>
</dbReference>
<comment type="caution">
    <text evidence="1">The sequence shown here is derived from an EMBL/GenBank/DDBJ whole genome shotgun (WGS) entry which is preliminary data.</text>
</comment>
<proteinExistence type="predicted"/>
<sequence length="1113" mass="128598">MSSLGESLSLQNHSDTSSTSRWSSDVSNQSANTPKFQSFERKCEARSKEEQERVNEIWSVQQTPSTFGGTSKYSSVIEKVVRSRKAEHNSALLHFENEMAILNNTCDAQIQELKSCVENEIDEIHLRIESQKTEFCEKLCFDELKCAELQITVEALMAEERKLIDELFEKIKSTESTRQKDACEIIKNNYKILRECFYLQSKDLKCLMEEKITEYNHVTIANYKKCQELKCKLKLSADIGRQNFYTWLAEVKENSDTICRKKALEEFYREYDTYKSAGLIYMKSLDGKAALCRLRSRKSIVSEMIKNWNSSVPFSATRFTEQMQQLEDKISSIDSTVTSFIKSYKFHKSLDLGRLLKKLTKLEALIDEEEGPNEDFGTVGKIYDSEKESFEQFIVTFEDTWRTVITKLKDNCQQIMSSLQDFGSPWDIQSASFMKLQESTILQLENRIQKSDLIHLDLQQKINVEVDLLREEESAEKLDKRMNQIMTILNKKVQRHNSDFDEDSKIIKKCKDIVRKEVLNLQAGIEKFLQKNKIEKPSNGKTSPKASESISSDDNCLCHMDLEELTLHEIKLIENQIVSVTDYKSQILDNLSAYLPFFEKDIIEEVESWEDGLLREATESLEENVKYVEIMRENIQKNVCEVRRQELIAHRKQLDDHIKMINGLLSESAKCTDIFLDFTESVEVFQSQASNMFQEYASNAINSSQIICLQNMLKKLREEHGIQLFAKVNHLENRLTRKISMMNHCNEKFLAAIKLFTDGGNFAPAEFNLAKKETDLMAKKIQKDENDNRINLKKVSEQVNSALDVARNSLSDSLDVTKRKLEMQEDILNAVAKCDYYVELRMKQLMESNDALLENFKSFVGKCNARAKLNEVTLSLSELIANMQKVLTFIRGPFQNLDIPKTMRPSIIEKKNDTVRGKSAKQRHSSAKSLAKINLQHDNSEKNEACNRDLENFPAIIIKLIEDAVNVITNKAKNFYTTLVDEKEHQSLPELNASCEECLNNALRHLNNVYVTVFNCWIEEMSRFLEFFETLEMPSLECYLVDEPMTDEEEELKSSSDKTESDVHISTSIKVDKTFTEFQVTLQQMLTLLQSKNKSAYQLFGDNESRLKTSRSN</sequence>
<name>A0ACC2PDP9_9HYME</name>
<reference evidence="1" key="1">
    <citation type="submission" date="2023-04" db="EMBL/GenBank/DDBJ databases">
        <title>A chromosome-level genome assembly of the parasitoid wasp Eretmocerus hayati.</title>
        <authorList>
            <person name="Zhong Y."/>
            <person name="Liu S."/>
            <person name="Liu Y."/>
        </authorList>
    </citation>
    <scope>NUCLEOTIDE SEQUENCE</scope>
    <source>
        <strain evidence="1">ZJU_SS_LIU_2023</strain>
    </source>
</reference>
<dbReference type="EMBL" id="CM056742">
    <property type="protein sequence ID" value="KAJ8679890.1"/>
    <property type="molecule type" value="Genomic_DNA"/>
</dbReference>
<gene>
    <name evidence="1" type="ORF">QAD02_015677</name>
</gene>
<evidence type="ECO:0000313" key="1">
    <source>
        <dbReference type="EMBL" id="KAJ8679890.1"/>
    </source>
</evidence>
<keyword evidence="2" id="KW-1185">Reference proteome</keyword>
<protein>
    <submittedName>
        <fullName evidence="1">Uncharacterized protein</fullName>
    </submittedName>
</protein>